<comment type="caution">
    <text evidence="3">The sequence shown here is derived from an EMBL/GenBank/DDBJ whole genome shotgun (WGS) entry which is preliminary data.</text>
</comment>
<dbReference type="AlphaFoldDB" id="A0A6B3NI00"/>
<feature type="compositionally biased region" description="Polar residues" evidence="1">
    <location>
        <begin position="48"/>
        <end position="67"/>
    </location>
</feature>
<feature type="region of interest" description="Disordered" evidence="1">
    <location>
        <begin position="21"/>
        <end position="107"/>
    </location>
</feature>
<evidence type="ECO:0000313" key="3">
    <source>
        <dbReference type="EMBL" id="NER28948.1"/>
    </source>
</evidence>
<feature type="signal peptide" evidence="2">
    <location>
        <begin position="1"/>
        <end position="21"/>
    </location>
</feature>
<accession>A0A6B3NI00</accession>
<feature type="compositionally biased region" description="Low complexity" evidence="1">
    <location>
        <begin position="68"/>
        <end position="107"/>
    </location>
</feature>
<sequence>MNLILRVVLAAVLLGPVTSCSRLPLLGSNQDNNDTAENIPTATEEEASNQVPIQSANVPSTQTPDAKQTTAQAPNSSAAQQSTTTAQGNSSTTQPSSNSNQPIRALW</sequence>
<organism evidence="3">
    <name type="scientific">Symploca sp. SIO1C4</name>
    <dbReference type="NCBI Taxonomy" id="2607765"/>
    <lineage>
        <taxon>Bacteria</taxon>
        <taxon>Bacillati</taxon>
        <taxon>Cyanobacteriota</taxon>
        <taxon>Cyanophyceae</taxon>
        <taxon>Coleofasciculales</taxon>
        <taxon>Coleofasciculaceae</taxon>
        <taxon>Symploca</taxon>
    </lineage>
</organism>
<keyword evidence="2" id="KW-0732">Signal</keyword>
<reference evidence="3" key="1">
    <citation type="submission" date="2019-11" db="EMBL/GenBank/DDBJ databases">
        <title>Genomic insights into an expanded diversity of filamentous marine cyanobacteria reveals the extraordinary biosynthetic potential of Moorea and Okeania.</title>
        <authorList>
            <person name="Ferreira Leao T."/>
            <person name="Wang M."/>
            <person name="Moss N."/>
            <person name="Da Silva R."/>
            <person name="Sanders J."/>
            <person name="Nurk S."/>
            <person name="Gurevich A."/>
            <person name="Humphrey G."/>
            <person name="Reher R."/>
            <person name="Zhu Q."/>
            <person name="Belda-Ferre P."/>
            <person name="Glukhov E."/>
            <person name="Rex R."/>
            <person name="Dorrestein P.C."/>
            <person name="Knight R."/>
            <person name="Pevzner P."/>
            <person name="Gerwick W.H."/>
            <person name="Gerwick L."/>
        </authorList>
    </citation>
    <scope>NUCLEOTIDE SEQUENCE</scope>
    <source>
        <strain evidence="3">SIO1C4</strain>
    </source>
</reference>
<feature type="chain" id="PRO_5025478526" evidence="2">
    <location>
        <begin position="22"/>
        <end position="107"/>
    </location>
</feature>
<protein>
    <submittedName>
        <fullName evidence="3">Uncharacterized protein</fullName>
    </submittedName>
</protein>
<dbReference type="EMBL" id="JAAHFQ010000283">
    <property type="protein sequence ID" value="NER28948.1"/>
    <property type="molecule type" value="Genomic_DNA"/>
</dbReference>
<feature type="compositionally biased region" description="Polar residues" evidence="1">
    <location>
        <begin position="27"/>
        <end position="41"/>
    </location>
</feature>
<name>A0A6B3NI00_9CYAN</name>
<evidence type="ECO:0000256" key="2">
    <source>
        <dbReference type="SAM" id="SignalP"/>
    </source>
</evidence>
<gene>
    <name evidence="3" type="ORF">F6J89_15250</name>
</gene>
<evidence type="ECO:0000256" key="1">
    <source>
        <dbReference type="SAM" id="MobiDB-lite"/>
    </source>
</evidence>
<proteinExistence type="predicted"/>